<dbReference type="Pfam" id="PF00051">
    <property type="entry name" value="Kringle"/>
    <property type="match status" value="7"/>
</dbReference>
<dbReference type="SUPFAM" id="SSF56436">
    <property type="entry name" value="C-type lectin-like"/>
    <property type="match status" value="1"/>
</dbReference>
<name>A0A8J1XTN2_OWEFU</name>
<feature type="non-terminal residue" evidence="3">
    <location>
        <position position="1"/>
    </location>
</feature>
<dbReference type="InterPro" id="IPR000001">
    <property type="entry name" value="Kringle"/>
</dbReference>
<dbReference type="Gene3D" id="2.80.10.50">
    <property type="match status" value="1"/>
</dbReference>
<dbReference type="PROSITE" id="PS50070">
    <property type="entry name" value="KRINGLE_2"/>
    <property type="match status" value="7"/>
</dbReference>
<dbReference type="SMART" id="SM00130">
    <property type="entry name" value="KR"/>
    <property type="match status" value="7"/>
</dbReference>
<accession>A0A8J1XTN2</accession>
<gene>
    <name evidence="3" type="ORF">OFUS_LOCUS12777</name>
</gene>
<dbReference type="InterPro" id="IPR038178">
    <property type="entry name" value="Kringle_sf"/>
</dbReference>
<dbReference type="InterPro" id="IPR050759">
    <property type="entry name" value="Serine_protease_kringle"/>
</dbReference>
<comment type="caution">
    <text evidence="1">Lacks conserved residue(s) required for the propagation of feature annotation.</text>
</comment>
<dbReference type="SUPFAM" id="SSF110221">
    <property type="entry name" value="AbfB domain"/>
    <property type="match status" value="1"/>
</dbReference>
<dbReference type="InterPro" id="IPR036195">
    <property type="entry name" value="AbfB_ABD_sf"/>
</dbReference>
<proteinExistence type="predicted"/>
<evidence type="ECO:0000313" key="3">
    <source>
        <dbReference type="EMBL" id="CAH1786990.1"/>
    </source>
</evidence>
<dbReference type="CDD" id="cd00037">
    <property type="entry name" value="CLECT"/>
    <property type="match status" value="1"/>
</dbReference>
<reference evidence="3" key="1">
    <citation type="submission" date="2022-03" db="EMBL/GenBank/DDBJ databases">
        <authorList>
            <person name="Martin C."/>
        </authorList>
    </citation>
    <scope>NUCLEOTIDE SEQUENCE</scope>
</reference>
<dbReference type="Gene3D" id="3.10.100.10">
    <property type="entry name" value="Mannose-Binding Protein A, subunit A"/>
    <property type="match status" value="1"/>
</dbReference>
<dbReference type="PANTHER" id="PTHR24261">
    <property type="entry name" value="PLASMINOGEN-RELATED"/>
    <property type="match status" value="1"/>
</dbReference>
<comment type="caution">
    <text evidence="3">The sequence shown here is derived from an EMBL/GenBank/DDBJ whole genome shotgun (WGS) entry which is preliminary data.</text>
</comment>
<dbReference type="CDD" id="cd00108">
    <property type="entry name" value="KR"/>
    <property type="match status" value="6"/>
</dbReference>
<dbReference type="InterPro" id="IPR016187">
    <property type="entry name" value="CTDL_fold"/>
</dbReference>
<dbReference type="Proteomes" id="UP000749559">
    <property type="component" value="Unassembled WGS sequence"/>
</dbReference>
<dbReference type="Pfam" id="PF05270">
    <property type="entry name" value="AbfB"/>
    <property type="match status" value="1"/>
</dbReference>
<dbReference type="Pfam" id="PF12248">
    <property type="entry name" value="Methyltransf_FA"/>
    <property type="match status" value="1"/>
</dbReference>
<keyword evidence="4" id="KW-1185">Reference proteome</keyword>
<feature type="region of interest" description="Disordered" evidence="2">
    <location>
        <begin position="551"/>
        <end position="579"/>
    </location>
</feature>
<dbReference type="SUPFAM" id="SSF57440">
    <property type="entry name" value="Kringle-like"/>
    <property type="match status" value="7"/>
</dbReference>
<dbReference type="SMART" id="SM00034">
    <property type="entry name" value="CLECT"/>
    <property type="match status" value="1"/>
</dbReference>
<dbReference type="Gene3D" id="2.40.20.10">
    <property type="entry name" value="Plasminogen Kringle 4"/>
    <property type="match status" value="7"/>
</dbReference>
<dbReference type="EMBL" id="CAIIXF020000006">
    <property type="protein sequence ID" value="CAH1786990.1"/>
    <property type="molecule type" value="Genomic_DNA"/>
</dbReference>
<evidence type="ECO:0000256" key="2">
    <source>
        <dbReference type="SAM" id="MobiDB-lite"/>
    </source>
</evidence>
<evidence type="ECO:0000256" key="1">
    <source>
        <dbReference type="PROSITE-ProRule" id="PRU00121"/>
    </source>
</evidence>
<dbReference type="InterPro" id="IPR007934">
    <property type="entry name" value="AbfB_ABD"/>
</dbReference>
<dbReference type="InterPro" id="IPR013806">
    <property type="entry name" value="Kringle-like"/>
</dbReference>
<feature type="compositionally biased region" description="Pro residues" evidence="2">
    <location>
        <begin position="551"/>
        <end position="567"/>
    </location>
</feature>
<sequence>MEECTGIGGAWNGQPSPSHWVKCHFDWCRIDSWGIRPGLVPSRPGFCPAGTRKAYGTMQMPFTSCKNLGGRVNGNPSNEDLTDCHLDWCFTDKSNGFQYVPATIGTCPDDTRTGVGSIEMKGKECRDMGGKSYPKDTPHDAEWTQCNLDWCGLPDEGISGNTSQVIHVETPPDYRAYYVANPTILSGHTYIRLEVMTCRGAMIYLSQSETADLSGVYHVEIGGTNNKKSFIAMGQNGAKKIYVDTPRILKCNEYRQFWVSWMRSGPNMVISAGKGLCPGINSFMTWSDPAPVPISYVGIGSYTVSGGSWKVYRDVAHPDCHQQQGPVYLSPKSHPNQRLGIDYQQRVFFSSTNFHPFYLVTPGLTSENNTVSLESGEYGGSYIRHYNYRLNIEHYDESRNPHIFVNDATFTLRTDQWFPGYYTFESVNFRNYYLKKQNPYPVIGQFDGSAKFKSEASFLLTQECKQTVQGLGYVGSVVETRSGKHCQRWDSQIPHPHSNNDPVNFPDATLDDAANKCRNPDGQPDGPWCYTTDPDQRWEYCDVPLCGGATRPPPTTSPPPSTLPPRTCPSSIGREPTDLPRRGGNWAHLMTENYFPCDGEVFAFDYFRSFPSTMAYISIWRVAPGNAKYTLVKKIALEFAVPGRHYVPVSPPVPIKRYDFIGVHYSKASPQPAIPNSRGNDGTVEASELYSTINAAMFNEDLNEGVTYDMARWSVIESTYALKVLTHGVWKPYPSTTPAPTLPPDPHTECKVTLLGNEYVGKKTRTASGKQCMRWDSQIPHKHTPLEDDQFPDNSVKDASNYCRNPDNEPQGPWCFTTDVNSRWEYCGIPYCDCKVTSMGKEYTGAVSETNTGLTCQRWDSQTPHEHTDNRPERFPEGDLAIVGNKCRNPDEKNDGPWCYTTSSSVRWQYCDINYCDCKRTQLGKGYQGTIWKTISGRTCQRWASQVPHSHGNTDPNKFPDWTLYDASNYCRNPDNEEGGPWCYTTDKDQRWEYCAVPFCDLYPTLQPPPQTTPVTDIDEFTQTSSGCTCYWDKTRKDCACCKPTGCQCHHEYRHRCVACGKAQDCLKNCPKVIGRNPTDLPRRGGNWAHLMTDNRFVCDGYLVAWEYYRSNPIATVYLGIWRAVGSTPGNYTLQAKTALPPAAAGKIWYDVNPPIPVSEGDFIGIHYSKYNPNPAISNSRGKDGVVSDTELFNTINMPLYDEDFKTGDSVDFSKWSSVKSTHALQAHLSAMCPRGWEIHYNRSCYKVFSAWGDRLSHPDAVAKCQSLAPDSRLISIDTQDEVDYIGAELKLRGHNSFFEFWITKWLNLADLGPGKCYIMTNWRRSGNDNRERYHHYIKPCKELRRFICERTMGSPVSPTPTPHPLVKNCKLTKKGQEYMGTKAKTKTAIICQRWDAQTPHKHTKNDPNNFPDKTIADASNYCRNPDGEPLGPWCYTTNPGTRWQYCDVDFCECKSTKKGKEYEGTIAVTNSGKVCQAWSAQSPHKHGNTDASKFPDETLTDASNYCRNPDGEPNGPWCYTTNERTRWEYCSMPFCDDYQPPAETTLPPTTLPPGFCPTSVGREPSDLPLKSDNWAALLVDAVFPCDGDLVGWEYFLSDSEATPVATVWRLVSDKVYKIVWKTPLRNGFQGRRVMNFDKYLSIKKGDMIGLHYQGGSKPGIPSSRGSDGVVGDSELFNAIHFQVFDEFLTEGDEIDLARWSTIRVTYALRALFDGIPNFGSTPTTPVPSPPTFIQGCRTTTLGKEYMGMEHKTREGYVCQRWDSQEPHSHSRTDPTAFPDRTLAEARNYCRNPDGE</sequence>
<evidence type="ECO:0000313" key="4">
    <source>
        <dbReference type="Proteomes" id="UP000749559"/>
    </source>
</evidence>
<dbReference type="PRINTS" id="PR00018">
    <property type="entry name" value="KRINGLE"/>
</dbReference>
<protein>
    <submittedName>
        <fullName evidence="3">Uncharacterized protein</fullName>
    </submittedName>
</protein>
<dbReference type="GO" id="GO:0046556">
    <property type="term" value="F:alpha-L-arabinofuranosidase activity"/>
    <property type="evidence" value="ECO:0007669"/>
    <property type="project" value="InterPro"/>
</dbReference>
<dbReference type="InterPro" id="IPR018056">
    <property type="entry name" value="Kringle_CS"/>
</dbReference>
<dbReference type="InterPro" id="IPR001304">
    <property type="entry name" value="C-type_lectin-like"/>
</dbReference>
<dbReference type="GO" id="GO:0046373">
    <property type="term" value="P:L-arabinose metabolic process"/>
    <property type="evidence" value="ECO:0007669"/>
    <property type="project" value="InterPro"/>
</dbReference>
<dbReference type="PANTHER" id="PTHR24261:SF7">
    <property type="entry name" value="KRINGLE DOMAIN-CONTAINING PROTEIN"/>
    <property type="match status" value="1"/>
</dbReference>
<dbReference type="OrthoDB" id="272018at2759"/>
<dbReference type="InterPro" id="IPR022041">
    <property type="entry name" value="Methyltransf_FA"/>
</dbReference>
<dbReference type="PROSITE" id="PS00021">
    <property type="entry name" value="KRINGLE_1"/>
    <property type="match status" value="4"/>
</dbReference>
<organism evidence="3 4">
    <name type="scientific">Owenia fusiformis</name>
    <name type="common">Polychaete worm</name>
    <dbReference type="NCBI Taxonomy" id="6347"/>
    <lineage>
        <taxon>Eukaryota</taxon>
        <taxon>Metazoa</taxon>
        <taxon>Spiralia</taxon>
        <taxon>Lophotrochozoa</taxon>
        <taxon>Annelida</taxon>
        <taxon>Polychaeta</taxon>
        <taxon>Sedentaria</taxon>
        <taxon>Canalipalpata</taxon>
        <taxon>Sabellida</taxon>
        <taxon>Oweniida</taxon>
        <taxon>Oweniidae</taxon>
        <taxon>Owenia</taxon>
    </lineage>
</organism>
<dbReference type="InterPro" id="IPR016186">
    <property type="entry name" value="C-type_lectin-like/link_sf"/>
</dbReference>
<keyword evidence="1" id="KW-0420">Kringle</keyword>